<dbReference type="RefSeq" id="WP_157864530.1">
    <property type="nucleotide sequence ID" value="NZ_CP062175.1"/>
</dbReference>
<gene>
    <name evidence="1" type="ORF">IHE29_01385</name>
</gene>
<sequence>MHLINRDFVIVTFDAQGRLNVDQIKQRVSSLFEVFLASKLGRNNREGTAKVVDAAARFTVQGSQWTPTPALIQALDEAALALRRCSGI</sequence>
<geneLocation type="plasmid" evidence="1 2">
    <name>megaplasmid</name>
</geneLocation>
<dbReference type="Proteomes" id="UP001493153">
    <property type="component" value="Plasmid megaplasmid"/>
</dbReference>
<proteinExistence type="predicted"/>
<protein>
    <submittedName>
        <fullName evidence="1">Uncharacterized protein</fullName>
    </submittedName>
</protein>
<reference evidence="1 2" key="1">
    <citation type="submission" date="2020-09" db="EMBL/GenBank/DDBJ databases">
        <title>Genome sequences of Mycetohabitans spp.</title>
        <authorList>
            <person name="Carter M.E."/>
            <person name="Carpenter S.C.D."/>
            <person name="Bogdanove A.J."/>
        </authorList>
    </citation>
    <scope>NUCLEOTIDE SEQUENCE [LARGE SCALE GENOMIC DNA]</scope>
    <source>
        <strain evidence="1 2">B12</strain>
        <plasmid evidence="1 2">megaplasmid</plasmid>
    </source>
</reference>
<evidence type="ECO:0000313" key="1">
    <source>
        <dbReference type="EMBL" id="WXK38019.1"/>
    </source>
</evidence>
<evidence type="ECO:0000313" key="2">
    <source>
        <dbReference type="Proteomes" id="UP001493153"/>
    </source>
</evidence>
<dbReference type="EMBL" id="CP062175">
    <property type="protein sequence ID" value="WXK38019.1"/>
    <property type="molecule type" value="Genomic_DNA"/>
</dbReference>
<accession>A0ABZ2PSF6</accession>
<keyword evidence="1" id="KW-0614">Plasmid</keyword>
<keyword evidence="2" id="KW-1185">Reference proteome</keyword>
<organism evidence="1 2">
    <name type="scientific">Mycetohabitans rhizoxinica</name>
    <dbReference type="NCBI Taxonomy" id="412963"/>
    <lineage>
        <taxon>Bacteria</taxon>
        <taxon>Pseudomonadati</taxon>
        <taxon>Pseudomonadota</taxon>
        <taxon>Betaproteobacteria</taxon>
        <taxon>Burkholderiales</taxon>
        <taxon>Burkholderiaceae</taxon>
        <taxon>Mycetohabitans</taxon>
    </lineage>
</organism>
<name>A0ABZ2PSF6_9BURK</name>